<organism evidence="1 2">
    <name type="scientific">Ceratitis capitata</name>
    <name type="common">Mediterranean fruit fly</name>
    <name type="synonym">Tephritis capitata</name>
    <dbReference type="NCBI Taxonomy" id="7213"/>
    <lineage>
        <taxon>Eukaryota</taxon>
        <taxon>Metazoa</taxon>
        <taxon>Ecdysozoa</taxon>
        <taxon>Arthropoda</taxon>
        <taxon>Hexapoda</taxon>
        <taxon>Insecta</taxon>
        <taxon>Pterygota</taxon>
        <taxon>Neoptera</taxon>
        <taxon>Endopterygota</taxon>
        <taxon>Diptera</taxon>
        <taxon>Brachycera</taxon>
        <taxon>Muscomorpha</taxon>
        <taxon>Tephritoidea</taxon>
        <taxon>Tephritidae</taxon>
        <taxon>Ceratitis</taxon>
        <taxon>Ceratitis</taxon>
    </lineage>
</organism>
<name>A0A811V3W6_CERCA</name>
<dbReference type="Proteomes" id="UP000606786">
    <property type="component" value="Unassembled WGS sequence"/>
</dbReference>
<dbReference type="AlphaFoldDB" id="A0A811V3W6"/>
<protein>
    <submittedName>
        <fullName evidence="1">(Mediterranean fruit fly) hypothetical protein</fullName>
    </submittedName>
</protein>
<reference evidence="1" key="1">
    <citation type="submission" date="2020-11" db="EMBL/GenBank/DDBJ databases">
        <authorList>
            <person name="Whitehead M."/>
        </authorList>
    </citation>
    <scope>NUCLEOTIDE SEQUENCE</scope>
    <source>
        <strain evidence="1">EGII</strain>
    </source>
</reference>
<evidence type="ECO:0000313" key="2">
    <source>
        <dbReference type="Proteomes" id="UP000606786"/>
    </source>
</evidence>
<evidence type="ECO:0000313" key="1">
    <source>
        <dbReference type="EMBL" id="CAD7005720.1"/>
    </source>
</evidence>
<sequence length="102" mass="11611">MEIRYFFIPTIGGWHTRSGGRSGSSKDNKFVREIAIRRNQSLKRLFNLCTWTLVGHPAVKLVIKRASNGRISGFLVQTQSVLTSSTKLCRSYLTLFQTNFTL</sequence>
<gene>
    <name evidence="1" type="ORF">CCAP1982_LOCUS14071</name>
</gene>
<keyword evidence="2" id="KW-1185">Reference proteome</keyword>
<accession>A0A811V3W6</accession>
<comment type="caution">
    <text evidence="1">The sequence shown here is derived from an EMBL/GenBank/DDBJ whole genome shotgun (WGS) entry which is preliminary data.</text>
</comment>
<dbReference type="EMBL" id="CAJHJT010000034">
    <property type="protein sequence ID" value="CAD7005720.1"/>
    <property type="molecule type" value="Genomic_DNA"/>
</dbReference>
<proteinExistence type="predicted"/>